<dbReference type="Proteomes" id="UP000297288">
    <property type="component" value="Unassembled WGS sequence"/>
</dbReference>
<keyword evidence="4" id="KW-1185">Reference proteome</keyword>
<evidence type="ECO:0000313" key="3">
    <source>
        <dbReference type="EMBL" id="TGG87489.1"/>
    </source>
</evidence>
<dbReference type="EMBL" id="SRME01000004">
    <property type="protein sequence ID" value="TGG87489.1"/>
    <property type="molecule type" value="Genomic_DNA"/>
</dbReference>
<reference evidence="3 5" key="2">
    <citation type="submission" date="2019-04" db="EMBL/GenBank/DDBJ databases">
        <title>Draft genome sequence data and analysis of a Fermenting Bacterium, Geotoga petraea strain HO-Geo1, isolated from heavy-oil petroleum reservoir in Russia.</title>
        <authorList>
            <person name="Grouzdev D.S."/>
            <person name="Semenova E.M."/>
            <person name="Sokolova D.S."/>
            <person name="Tourova T.P."/>
            <person name="Poltaraus A.B."/>
            <person name="Nazina T.N."/>
        </authorList>
    </citation>
    <scope>NUCLEOTIDE SEQUENCE [LARGE SCALE GENOMIC DNA]</scope>
    <source>
        <strain evidence="3 5">HO-Geo1</strain>
    </source>
</reference>
<protein>
    <submittedName>
        <fullName evidence="3">CoA-binding protein</fullName>
    </submittedName>
</protein>
<dbReference type="AlphaFoldDB" id="A0A1G6M773"/>
<dbReference type="Proteomes" id="UP000199322">
    <property type="component" value="Unassembled WGS sequence"/>
</dbReference>
<evidence type="ECO:0000313" key="2">
    <source>
        <dbReference type="EMBL" id="SDC51154.1"/>
    </source>
</evidence>
<dbReference type="EMBL" id="FMYV01000004">
    <property type="protein sequence ID" value="SDC51154.1"/>
    <property type="molecule type" value="Genomic_DNA"/>
</dbReference>
<dbReference type="Pfam" id="PF13380">
    <property type="entry name" value="CoA_binding_2"/>
    <property type="match status" value="1"/>
</dbReference>
<evidence type="ECO:0000313" key="5">
    <source>
        <dbReference type="Proteomes" id="UP000297288"/>
    </source>
</evidence>
<dbReference type="InterPro" id="IPR036291">
    <property type="entry name" value="NAD(P)-bd_dom_sf"/>
</dbReference>
<proteinExistence type="predicted"/>
<accession>A0A1G6M773</accession>
<dbReference type="PANTHER" id="PTHR33303">
    <property type="entry name" value="CYTOPLASMIC PROTEIN-RELATED"/>
    <property type="match status" value="1"/>
</dbReference>
<sequence length="126" mass="14531">MRDANEYNNIALIGATQNKEKYGNKIMKNLKQKGFNLYPVTPNYNEVEGFTAYSDISKLPEDTDVLVFVVPPKIGLEVTKKAKELGFKELWYQPGAESSDLKEYLEENNLDYSFEKCIMVETNYKQ</sequence>
<name>A0A1G6M773_9BACT</name>
<dbReference type="Gene3D" id="3.40.50.720">
    <property type="entry name" value="NAD(P)-binding Rossmann-like Domain"/>
    <property type="match status" value="1"/>
</dbReference>
<reference evidence="2 4" key="1">
    <citation type="submission" date="2016-10" db="EMBL/GenBank/DDBJ databases">
        <authorList>
            <person name="de Groot N.N."/>
        </authorList>
    </citation>
    <scope>NUCLEOTIDE SEQUENCE [LARGE SCALE GENOMIC DNA]</scope>
    <source>
        <strain evidence="2 4">WG14</strain>
    </source>
</reference>
<evidence type="ECO:0000313" key="4">
    <source>
        <dbReference type="Proteomes" id="UP000199322"/>
    </source>
</evidence>
<dbReference type="OrthoDB" id="9804695at2"/>
<evidence type="ECO:0000259" key="1">
    <source>
        <dbReference type="SMART" id="SM00881"/>
    </source>
</evidence>
<dbReference type="SUPFAM" id="SSF51735">
    <property type="entry name" value="NAD(P)-binding Rossmann-fold domains"/>
    <property type="match status" value="1"/>
</dbReference>
<gene>
    <name evidence="3" type="ORF">E4650_07015</name>
    <name evidence="2" type="ORF">SAMN04488588_1251</name>
</gene>
<dbReference type="InterPro" id="IPR003781">
    <property type="entry name" value="CoA-bd"/>
</dbReference>
<dbReference type="SMART" id="SM00881">
    <property type="entry name" value="CoA_binding"/>
    <property type="match status" value="1"/>
</dbReference>
<organism evidence="2 4">
    <name type="scientific">Geotoga petraea</name>
    <dbReference type="NCBI Taxonomy" id="28234"/>
    <lineage>
        <taxon>Bacteria</taxon>
        <taxon>Thermotogati</taxon>
        <taxon>Thermotogota</taxon>
        <taxon>Thermotogae</taxon>
        <taxon>Petrotogales</taxon>
        <taxon>Petrotogaceae</taxon>
        <taxon>Geotoga</taxon>
    </lineage>
</organism>
<dbReference type="RefSeq" id="WP_091403701.1">
    <property type="nucleotide sequence ID" value="NZ_FMYV01000004.1"/>
</dbReference>
<feature type="domain" description="CoA-binding" evidence="1">
    <location>
        <begin position="3"/>
        <end position="96"/>
    </location>
</feature>
<dbReference type="STRING" id="28234.SAMN04488588_1251"/>
<dbReference type="PANTHER" id="PTHR33303:SF2">
    <property type="entry name" value="COA-BINDING DOMAIN-CONTAINING PROTEIN"/>
    <property type="match status" value="1"/>
</dbReference>